<dbReference type="InterPro" id="IPR011990">
    <property type="entry name" value="TPR-like_helical_dom_sf"/>
</dbReference>
<proteinExistence type="predicted"/>
<dbReference type="Gene3D" id="1.25.40.10">
    <property type="entry name" value="Tetratricopeptide repeat domain"/>
    <property type="match status" value="1"/>
</dbReference>
<sequence length="233" mass="25684">MRAKSLGSVLSTTSSAFQNLPRNIIPLKLPPKKKADGGRGRIFEAHTLTLTPPKSKPKLSLVSYLGRPPSPSLLLGFLGETSFSQKESSRTAKSVIHSTSTPRVLCMVDPERDSGVVYNEQGFFDILRSPFFDVNPEACKFRLGDLRGSLLDTEIALRENASNAKALFRQGQAHMALNDIDAASKSFRKALELEPNDGGIKRELATTKKKIADRLHQEKKAYAKMFQQKSGKP</sequence>
<dbReference type="SUPFAM" id="SSF48452">
    <property type="entry name" value="TPR-like"/>
    <property type="match status" value="1"/>
</dbReference>
<organism evidence="2 3">
    <name type="scientific">Dendrobium thyrsiflorum</name>
    <name type="common">Pinecone-like raceme dendrobium</name>
    <name type="synonym">Orchid</name>
    <dbReference type="NCBI Taxonomy" id="117978"/>
    <lineage>
        <taxon>Eukaryota</taxon>
        <taxon>Viridiplantae</taxon>
        <taxon>Streptophyta</taxon>
        <taxon>Embryophyta</taxon>
        <taxon>Tracheophyta</taxon>
        <taxon>Spermatophyta</taxon>
        <taxon>Magnoliopsida</taxon>
        <taxon>Liliopsida</taxon>
        <taxon>Asparagales</taxon>
        <taxon>Orchidaceae</taxon>
        <taxon>Epidendroideae</taxon>
        <taxon>Malaxideae</taxon>
        <taxon>Dendrobiinae</taxon>
        <taxon>Dendrobium</taxon>
    </lineage>
</organism>
<accession>A0ABD0UGP3</accession>
<dbReference type="AlphaFoldDB" id="A0ABD0UGP3"/>
<evidence type="ECO:0000313" key="3">
    <source>
        <dbReference type="Proteomes" id="UP001552299"/>
    </source>
</evidence>
<dbReference type="PROSITE" id="PS50293">
    <property type="entry name" value="TPR_REGION"/>
    <property type="match status" value="1"/>
</dbReference>
<evidence type="ECO:0000313" key="2">
    <source>
        <dbReference type="EMBL" id="KAL0911910.1"/>
    </source>
</evidence>
<dbReference type="PANTHER" id="PTHR46512">
    <property type="entry name" value="PEPTIDYLPROLYL ISOMERASE"/>
    <property type="match status" value="1"/>
</dbReference>
<dbReference type="InterPro" id="IPR050754">
    <property type="entry name" value="FKBP4/5/8-like"/>
</dbReference>
<dbReference type="EMBL" id="JANQDX010000014">
    <property type="protein sequence ID" value="KAL0911910.1"/>
    <property type="molecule type" value="Genomic_DNA"/>
</dbReference>
<evidence type="ECO:0000256" key="1">
    <source>
        <dbReference type="PROSITE-ProRule" id="PRU00339"/>
    </source>
</evidence>
<dbReference type="PROSITE" id="PS50005">
    <property type="entry name" value="TPR"/>
    <property type="match status" value="1"/>
</dbReference>
<keyword evidence="3" id="KW-1185">Reference proteome</keyword>
<gene>
    <name evidence="2" type="ORF">M5K25_017846</name>
</gene>
<comment type="caution">
    <text evidence="2">The sequence shown here is derived from an EMBL/GenBank/DDBJ whole genome shotgun (WGS) entry which is preliminary data.</text>
</comment>
<protein>
    <submittedName>
        <fullName evidence="2">Uncharacterized protein</fullName>
    </submittedName>
</protein>
<name>A0ABD0UGP3_DENTH</name>
<dbReference type="Proteomes" id="UP001552299">
    <property type="component" value="Unassembled WGS sequence"/>
</dbReference>
<dbReference type="SMART" id="SM00028">
    <property type="entry name" value="TPR"/>
    <property type="match status" value="1"/>
</dbReference>
<dbReference type="InterPro" id="IPR019734">
    <property type="entry name" value="TPR_rpt"/>
</dbReference>
<feature type="repeat" description="TPR" evidence="1">
    <location>
        <begin position="164"/>
        <end position="197"/>
    </location>
</feature>
<reference evidence="2 3" key="1">
    <citation type="journal article" date="2024" name="Plant Biotechnol. J.">
        <title>Dendrobium thyrsiflorum genome and its molecular insights into genes involved in important horticultural traits.</title>
        <authorList>
            <person name="Chen B."/>
            <person name="Wang J.Y."/>
            <person name="Zheng P.J."/>
            <person name="Li K.L."/>
            <person name="Liang Y.M."/>
            <person name="Chen X.F."/>
            <person name="Zhang C."/>
            <person name="Zhao X."/>
            <person name="He X."/>
            <person name="Zhang G.Q."/>
            <person name="Liu Z.J."/>
            <person name="Xu Q."/>
        </authorList>
    </citation>
    <scope>NUCLEOTIDE SEQUENCE [LARGE SCALE GENOMIC DNA]</scope>
    <source>
        <strain evidence="2">GZMU011</strain>
    </source>
</reference>
<dbReference type="Pfam" id="PF00515">
    <property type="entry name" value="TPR_1"/>
    <property type="match status" value="1"/>
</dbReference>
<keyword evidence="1" id="KW-0802">TPR repeat</keyword>